<proteinExistence type="predicted"/>
<gene>
    <name evidence="2" type="ORF">EYF80_004520</name>
</gene>
<dbReference type="EMBL" id="SRLO01000022">
    <property type="protein sequence ID" value="TNN85170.1"/>
    <property type="molecule type" value="Genomic_DNA"/>
</dbReference>
<evidence type="ECO:0000313" key="2">
    <source>
        <dbReference type="EMBL" id="TNN85170.1"/>
    </source>
</evidence>
<feature type="region of interest" description="Disordered" evidence="1">
    <location>
        <begin position="50"/>
        <end position="70"/>
    </location>
</feature>
<evidence type="ECO:0000313" key="3">
    <source>
        <dbReference type="Proteomes" id="UP000314294"/>
    </source>
</evidence>
<organism evidence="2 3">
    <name type="scientific">Liparis tanakae</name>
    <name type="common">Tanaka's snailfish</name>
    <dbReference type="NCBI Taxonomy" id="230148"/>
    <lineage>
        <taxon>Eukaryota</taxon>
        <taxon>Metazoa</taxon>
        <taxon>Chordata</taxon>
        <taxon>Craniata</taxon>
        <taxon>Vertebrata</taxon>
        <taxon>Euteleostomi</taxon>
        <taxon>Actinopterygii</taxon>
        <taxon>Neopterygii</taxon>
        <taxon>Teleostei</taxon>
        <taxon>Neoteleostei</taxon>
        <taxon>Acanthomorphata</taxon>
        <taxon>Eupercaria</taxon>
        <taxon>Perciformes</taxon>
        <taxon>Cottioidei</taxon>
        <taxon>Cottales</taxon>
        <taxon>Liparidae</taxon>
        <taxon>Liparis</taxon>
    </lineage>
</organism>
<comment type="caution">
    <text evidence="2">The sequence shown here is derived from an EMBL/GenBank/DDBJ whole genome shotgun (WGS) entry which is preliminary data.</text>
</comment>
<dbReference type="AlphaFoldDB" id="A0A4Z2J4R6"/>
<keyword evidence="3" id="KW-1185">Reference proteome</keyword>
<protein>
    <submittedName>
        <fullName evidence="2">Uncharacterized protein</fullName>
    </submittedName>
</protein>
<accession>A0A4Z2J4R6</accession>
<reference evidence="2 3" key="1">
    <citation type="submission" date="2019-03" db="EMBL/GenBank/DDBJ databases">
        <title>First draft genome of Liparis tanakae, snailfish: a comprehensive survey of snailfish specific genes.</title>
        <authorList>
            <person name="Kim W."/>
            <person name="Song I."/>
            <person name="Jeong J.-H."/>
            <person name="Kim D."/>
            <person name="Kim S."/>
            <person name="Ryu S."/>
            <person name="Song J.Y."/>
            <person name="Lee S.K."/>
        </authorList>
    </citation>
    <scope>NUCLEOTIDE SEQUENCE [LARGE SCALE GENOMIC DNA]</scope>
    <source>
        <tissue evidence="2">Muscle</tissue>
    </source>
</reference>
<feature type="region of interest" description="Disordered" evidence="1">
    <location>
        <begin position="1"/>
        <end position="29"/>
    </location>
</feature>
<name>A0A4Z2J4R6_9TELE</name>
<dbReference type="Proteomes" id="UP000314294">
    <property type="component" value="Unassembled WGS sequence"/>
</dbReference>
<evidence type="ECO:0000256" key="1">
    <source>
        <dbReference type="SAM" id="MobiDB-lite"/>
    </source>
</evidence>
<sequence>MIEWHRGESGGGDLTAGAQHPARRGRLIDVSPAPPAWGLFLQQEERNISAKQIEDAASPSSSSVTLLEES</sequence>
<feature type="compositionally biased region" description="Polar residues" evidence="1">
    <location>
        <begin position="58"/>
        <end position="70"/>
    </location>
</feature>